<keyword evidence="2" id="KW-0808">Transferase</keyword>
<dbReference type="GO" id="GO:0000155">
    <property type="term" value="F:phosphorelay sensor kinase activity"/>
    <property type="evidence" value="ECO:0007669"/>
    <property type="project" value="InterPro"/>
</dbReference>
<proteinExistence type="predicted"/>
<dbReference type="InterPro" id="IPR027417">
    <property type="entry name" value="P-loop_NTPase"/>
</dbReference>
<accession>A0A090F3M6</accession>
<sequence>MPETKPSNMHGTAFLIGEHGVLVTGPSGAGKTTLALALIDHCRTRGMFSRLVGDDQLFAAAHAGRLVCRAPASIAGLCEVHGIGPRPLAFEPAAVIDLVVRLVEPADMARLQDETTETIAGCRMPRIDVARQNVTAALPMLMARLSIQPFS</sequence>
<dbReference type="SUPFAM" id="SSF53795">
    <property type="entry name" value="PEP carboxykinase-like"/>
    <property type="match status" value="1"/>
</dbReference>
<dbReference type="GO" id="GO:0006109">
    <property type="term" value="P:regulation of carbohydrate metabolic process"/>
    <property type="evidence" value="ECO:0007669"/>
    <property type="project" value="InterPro"/>
</dbReference>
<name>A0A090F3M6_MESPL</name>
<protein>
    <submittedName>
        <fullName evidence="2">HPr kinase</fullName>
    </submittedName>
</protein>
<dbReference type="Pfam" id="PF07475">
    <property type="entry name" value="Hpr_kinase_C"/>
    <property type="match status" value="1"/>
</dbReference>
<reference evidence="2 3" key="1">
    <citation type="submission" date="2014-08" db="EMBL/GenBank/DDBJ databases">
        <authorList>
            <person name="Moulin Lionel"/>
        </authorList>
    </citation>
    <scope>NUCLEOTIDE SEQUENCE [LARGE SCALE GENOMIC DNA]</scope>
</reference>
<dbReference type="Proteomes" id="UP000046373">
    <property type="component" value="Unassembled WGS sequence"/>
</dbReference>
<dbReference type="InterPro" id="IPR011104">
    <property type="entry name" value="Hpr_kin/Pase_C"/>
</dbReference>
<keyword evidence="2" id="KW-0418">Kinase</keyword>
<dbReference type="GO" id="GO:0005524">
    <property type="term" value="F:ATP binding"/>
    <property type="evidence" value="ECO:0007669"/>
    <property type="project" value="InterPro"/>
</dbReference>
<evidence type="ECO:0000313" key="2">
    <source>
        <dbReference type="EMBL" id="CDX38338.1"/>
    </source>
</evidence>
<dbReference type="CDD" id="cd01918">
    <property type="entry name" value="HprK_C"/>
    <property type="match status" value="1"/>
</dbReference>
<dbReference type="AlphaFoldDB" id="A0A090F3M6"/>
<organism evidence="2 3">
    <name type="scientific">Mesorhizobium plurifarium</name>
    <dbReference type="NCBI Taxonomy" id="69974"/>
    <lineage>
        <taxon>Bacteria</taxon>
        <taxon>Pseudomonadati</taxon>
        <taxon>Pseudomonadota</taxon>
        <taxon>Alphaproteobacteria</taxon>
        <taxon>Hyphomicrobiales</taxon>
        <taxon>Phyllobacteriaceae</taxon>
        <taxon>Mesorhizobium</taxon>
    </lineage>
</organism>
<evidence type="ECO:0000313" key="3">
    <source>
        <dbReference type="Proteomes" id="UP000046373"/>
    </source>
</evidence>
<dbReference type="Gene3D" id="3.40.50.300">
    <property type="entry name" value="P-loop containing nucleotide triphosphate hydrolases"/>
    <property type="match status" value="1"/>
</dbReference>
<evidence type="ECO:0000259" key="1">
    <source>
        <dbReference type="Pfam" id="PF07475"/>
    </source>
</evidence>
<gene>
    <name evidence="2" type="ORF">MPLDJ20_230036</name>
</gene>
<feature type="domain" description="HPr kinase/phosphorylase C-terminal" evidence="1">
    <location>
        <begin position="7"/>
        <end position="105"/>
    </location>
</feature>
<dbReference type="GeneID" id="31891254"/>
<dbReference type="EMBL" id="CCNB01000016">
    <property type="protein sequence ID" value="CDX38338.1"/>
    <property type="molecule type" value="Genomic_DNA"/>
</dbReference>